<sequence length="564" mass="61802">MLPRAKTNPSSRACLPCREKHLKCDGQTPLCNRCGAAGLPCTYVQSRRGRRGPAAKPSASSQTYWSPAQVSSQSSTVMGFPALTGLGLGHGLGLDDQQGLPTLPSSSTMQSRQLQRTAQQQNDSCSQETLSTPCTDGGTHDDSYLITLYYRYIHPAHPFLLPQKLFQENRGLFPNHLKQAIYFIASHHLSASSDQYYAASNAVFEPGVVDDVFKVQSLILVTLASYARFERGQGNKALNAAIGVACQIGLNSENFARDDEPLFRESWRRTWWELYSIAGLISLIGGTNSRLSQPVDMTLPYDCDAYEACQTPHMGNVWEMQERFRAESNRKWSSFAFRVEAMRILCMVLDANNDTSSSTKLAAEAAVSSWLLSVPEEKRDGLNANNDVDEVMSCALMIIHLAGICLHLPQSPLARVGDFKTVCGNNLGQATSETPRLHHVAALRSAKALARLLTIHSSLSTLSPCFSCAMAYSAVVLLAEYSAQSRPRPLYLSENLQLELSALQSLGQTWPIAGVVRSQIAAFAREVMGRPLNSTLNQLPDLGPSSLDEQWLQDLINDSAVLPD</sequence>
<dbReference type="SMART" id="SM00066">
    <property type="entry name" value="GAL4"/>
    <property type="match status" value="1"/>
</dbReference>
<evidence type="ECO:0000256" key="2">
    <source>
        <dbReference type="ARBA" id="ARBA00023242"/>
    </source>
</evidence>
<dbReference type="CDD" id="cd12148">
    <property type="entry name" value="fungal_TF_MHR"/>
    <property type="match status" value="1"/>
</dbReference>
<dbReference type="Gene3D" id="4.10.240.10">
    <property type="entry name" value="Zn(2)-C6 fungal-type DNA-binding domain"/>
    <property type="match status" value="1"/>
</dbReference>
<organism evidence="5 6">
    <name type="scientific">Stachybotrys chartarum (strain CBS 109288 / IBT 7711)</name>
    <name type="common">Toxic black mold</name>
    <name type="synonym">Stilbospora chartarum</name>
    <dbReference type="NCBI Taxonomy" id="1280523"/>
    <lineage>
        <taxon>Eukaryota</taxon>
        <taxon>Fungi</taxon>
        <taxon>Dikarya</taxon>
        <taxon>Ascomycota</taxon>
        <taxon>Pezizomycotina</taxon>
        <taxon>Sordariomycetes</taxon>
        <taxon>Hypocreomycetidae</taxon>
        <taxon>Hypocreales</taxon>
        <taxon>Stachybotryaceae</taxon>
        <taxon>Stachybotrys</taxon>
    </lineage>
</organism>
<dbReference type="Proteomes" id="UP000028045">
    <property type="component" value="Unassembled WGS sequence"/>
</dbReference>
<evidence type="ECO:0000256" key="1">
    <source>
        <dbReference type="ARBA" id="ARBA00022723"/>
    </source>
</evidence>
<evidence type="ECO:0000313" key="6">
    <source>
        <dbReference type="Proteomes" id="UP000028045"/>
    </source>
</evidence>
<dbReference type="PANTHER" id="PTHR47431">
    <property type="entry name" value="ZN(II)2CYS6 TRANSCRIPTION FACTOR (EUROFUNG)-RELATED"/>
    <property type="match status" value="1"/>
</dbReference>
<evidence type="ECO:0000313" key="5">
    <source>
        <dbReference type="EMBL" id="KEY67591.1"/>
    </source>
</evidence>
<feature type="region of interest" description="Disordered" evidence="3">
    <location>
        <begin position="95"/>
        <end position="134"/>
    </location>
</feature>
<feature type="compositionally biased region" description="Polar residues" evidence="3">
    <location>
        <begin position="122"/>
        <end position="134"/>
    </location>
</feature>
<dbReference type="AlphaFoldDB" id="A0A084AQL2"/>
<dbReference type="GO" id="GO:0008270">
    <property type="term" value="F:zinc ion binding"/>
    <property type="evidence" value="ECO:0007669"/>
    <property type="project" value="InterPro"/>
</dbReference>
<proteinExistence type="predicted"/>
<dbReference type="InterPro" id="IPR036864">
    <property type="entry name" value="Zn2-C6_fun-type_DNA-bd_sf"/>
</dbReference>
<name>A0A084AQL2_STACB</name>
<feature type="compositionally biased region" description="Low complexity" evidence="3">
    <location>
        <begin position="110"/>
        <end position="121"/>
    </location>
</feature>
<gene>
    <name evidence="5" type="ORF">S7711_08264</name>
</gene>
<dbReference type="PROSITE" id="PS50048">
    <property type="entry name" value="ZN2_CY6_FUNGAL_2"/>
    <property type="match status" value="1"/>
</dbReference>
<dbReference type="CDD" id="cd00067">
    <property type="entry name" value="GAL4"/>
    <property type="match status" value="1"/>
</dbReference>
<feature type="domain" description="Zn(2)-C6 fungal-type" evidence="4">
    <location>
        <begin position="13"/>
        <end position="43"/>
    </location>
</feature>
<accession>A0A084AQL2</accession>
<dbReference type="InterPro" id="IPR001138">
    <property type="entry name" value="Zn2Cys6_DnaBD"/>
</dbReference>
<dbReference type="GO" id="GO:0003677">
    <property type="term" value="F:DNA binding"/>
    <property type="evidence" value="ECO:0007669"/>
    <property type="project" value="InterPro"/>
</dbReference>
<dbReference type="InterPro" id="IPR007219">
    <property type="entry name" value="XnlR_reg_dom"/>
</dbReference>
<keyword evidence="2" id="KW-0539">Nucleus</keyword>
<dbReference type="SUPFAM" id="SSF57701">
    <property type="entry name" value="Zn2/Cys6 DNA-binding domain"/>
    <property type="match status" value="1"/>
</dbReference>
<evidence type="ECO:0000256" key="3">
    <source>
        <dbReference type="SAM" id="MobiDB-lite"/>
    </source>
</evidence>
<reference evidence="5 6" key="1">
    <citation type="journal article" date="2014" name="BMC Genomics">
        <title>Comparative genome sequencing reveals chemotype-specific gene clusters in the toxigenic black mold Stachybotrys.</title>
        <authorList>
            <person name="Semeiks J."/>
            <person name="Borek D."/>
            <person name="Otwinowski Z."/>
            <person name="Grishin N.V."/>
        </authorList>
    </citation>
    <scope>NUCLEOTIDE SEQUENCE [LARGE SCALE GENOMIC DNA]</scope>
    <source>
        <strain evidence="6">CBS 109288 / IBT 7711</strain>
    </source>
</reference>
<keyword evidence="6" id="KW-1185">Reference proteome</keyword>
<dbReference type="GO" id="GO:0006351">
    <property type="term" value="P:DNA-templated transcription"/>
    <property type="evidence" value="ECO:0007669"/>
    <property type="project" value="InterPro"/>
</dbReference>
<dbReference type="PANTHER" id="PTHR47431:SF1">
    <property type="entry name" value="ZN(II)2CYS6 TRANSCRIPTION FACTOR (EUROFUNG)"/>
    <property type="match status" value="1"/>
</dbReference>
<dbReference type="HOGENOM" id="CLU_015502_1_1_1"/>
<dbReference type="OrthoDB" id="5367487at2759"/>
<dbReference type="GO" id="GO:0000981">
    <property type="term" value="F:DNA-binding transcription factor activity, RNA polymerase II-specific"/>
    <property type="evidence" value="ECO:0007669"/>
    <property type="project" value="InterPro"/>
</dbReference>
<dbReference type="PROSITE" id="PS00463">
    <property type="entry name" value="ZN2_CY6_FUNGAL_1"/>
    <property type="match status" value="1"/>
</dbReference>
<dbReference type="Pfam" id="PF04082">
    <property type="entry name" value="Fungal_trans"/>
    <property type="match status" value="1"/>
</dbReference>
<protein>
    <recommendedName>
        <fullName evidence="4">Zn(2)-C6 fungal-type domain-containing protein</fullName>
    </recommendedName>
</protein>
<keyword evidence="1" id="KW-0479">Metal-binding</keyword>
<dbReference type="Pfam" id="PF00172">
    <property type="entry name" value="Zn_clus"/>
    <property type="match status" value="1"/>
</dbReference>
<dbReference type="EMBL" id="KL648609">
    <property type="protein sequence ID" value="KEY67591.1"/>
    <property type="molecule type" value="Genomic_DNA"/>
</dbReference>
<evidence type="ECO:0000259" key="4">
    <source>
        <dbReference type="PROSITE" id="PS50048"/>
    </source>
</evidence>